<sequence>MHSLFLLTALVAGAASQAVPPSSSSRPYKPIVLESSGGFAVGGTVLHNPQRPNSTLSCDHGYLEYFLPWTRRATSLVMWHSSSTQVWQNRWDGGEGFKDMFLRRDYPVYLWDGPRVGRANWGCETVIYRPGYRDQGNFGSWNFGRTYPNWYNDTQFPRDNVEAWNQAVRARYDEMDTAANVYLQAAAAAVAADSGKVGKDIVYLTNSAGGLRALVTATRANGTNIRGIVAYECIGSIFPNDTAVLTQLGITPSRGGFGPFVVPPEDFHKLASLTAIQFVWGDHRDDAWPYVVQARQMADLINQHGGHAEVLMLGREVGLHGSSHIAFADMDNDKVAAMLDDFLARNKLDQYAQDDR</sequence>
<organism evidence="2 3">
    <name type="scientific">Sporothrix curviconia</name>
    <dbReference type="NCBI Taxonomy" id="1260050"/>
    <lineage>
        <taxon>Eukaryota</taxon>
        <taxon>Fungi</taxon>
        <taxon>Dikarya</taxon>
        <taxon>Ascomycota</taxon>
        <taxon>Pezizomycotina</taxon>
        <taxon>Sordariomycetes</taxon>
        <taxon>Sordariomycetidae</taxon>
        <taxon>Ophiostomatales</taxon>
        <taxon>Ophiostomataceae</taxon>
        <taxon>Sporothrix</taxon>
    </lineage>
</organism>
<evidence type="ECO:0000256" key="1">
    <source>
        <dbReference type="SAM" id="SignalP"/>
    </source>
</evidence>
<feature type="signal peptide" evidence="1">
    <location>
        <begin position="1"/>
        <end position="16"/>
    </location>
</feature>
<evidence type="ECO:0000313" key="2">
    <source>
        <dbReference type="EMBL" id="CAK7224778.1"/>
    </source>
</evidence>
<dbReference type="Proteomes" id="UP001642405">
    <property type="component" value="Unassembled WGS sequence"/>
</dbReference>
<dbReference type="EMBL" id="CAWUHB010000031">
    <property type="protein sequence ID" value="CAK7224778.1"/>
    <property type="molecule type" value="Genomic_DNA"/>
</dbReference>
<dbReference type="CDD" id="cd12810">
    <property type="entry name" value="Esterase_713_like-3"/>
    <property type="match status" value="1"/>
</dbReference>
<keyword evidence="1" id="KW-0732">Signal</keyword>
<dbReference type="SUPFAM" id="SSF53474">
    <property type="entry name" value="alpha/beta-Hydrolases"/>
    <property type="match status" value="1"/>
</dbReference>
<dbReference type="Gene3D" id="3.40.50.1820">
    <property type="entry name" value="alpha/beta hydrolase"/>
    <property type="match status" value="1"/>
</dbReference>
<dbReference type="InterPro" id="IPR029058">
    <property type="entry name" value="AB_hydrolase_fold"/>
</dbReference>
<keyword evidence="3" id="KW-1185">Reference proteome</keyword>
<feature type="chain" id="PRO_5047475219" description="Alpha/beta-hydrolase" evidence="1">
    <location>
        <begin position="17"/>
        <end position="356"/>
    </location>
</feature>
<reference evidence="2 3" key="1">
    <citation type="submission" date="2024-01" db="EMBL/GenBank/DDBJ databases">
        <authorList>
            <person name="Allen C."/>
            <person name="Tagirdzhanova G."/>
        </authorList>
    </citation>
    <scope>NUCLEOTIDE SEQUENCE [LARGE SCALE GENOMIC DNA]</scope>
</reference>
<name>A0ABP0BYX3_9PEZI</name>
<protein>
    <recommendedName>
        <fullName evidence="4">Alpha/beta-hydrolase</fullName>
    </recommendedName>
</protein>
<comment type="caution">
    <text evidence="2">The sequence shown here is derived from an EMBL/GenBank/DDBJ whole genome shotgun (WGS) entry which is preliminary data.</text>
</comment>
<evidence type="ECO:0008006" key="4">
    <source>
        <dbReference type="Google" id="ProtNLM"/>
    </source>
</evidence>
<accession>A0ABP0BYX3</accession>
<gene>
    <name evidence="2" type="ORF">SCUCBS95973_005632</name>
</gene>
<evidence type="ECO:0000313" key="3">
    <source>
        <dbReference type="Proteomes" id="UP001642405"/>
    </source>
</evidence>
<proteinExistence type="predicted"/>